<dbReference type="AlphaFoldDB" id="A0A843YU81"/>
<keyword evidence="1" id="KW-0812">Transmembrane</keyword>
<proteinExistence type="predicted"/>
<sequence>MAAVTFDTLKFVKTLEAAGVPASQAEAFSDAVRDSHEAVDVATKRDVDDLRKDVRKDIDVLRFDMDSKFEKLELRLTIKLGTIVVCALGAFTALSKWIA</sequence>
<feature type="transmembrane region" description="Helical" evidence="1">
    <location>
        <begin position="76"/>
        <end position="98"/>
    </location>
</feature>
<keyword evidence="3" id="KW-1185">Reference proteome</keyword>
<dbReference type="Proteomes" id="UP000451565">
    <property type="component" value="Unassembled WGS sequence"/>
</dbReference>
<evidence type="ECO:0000313" key="3">
    <source>
        <dbReference type="Proteomes" id="UP000451565"/>
    </source>
</evidence>
<accession>A0A843YU81</accession>
<evidence type="ECO:0000313" key="2">
    <source>
        <dbReference type="EMBL" id="MQR01557.1"/>
    </source>
</evidence>
<dbReference type="EMBL" id="WINI01000007">
    <property type="protein sequence ID" value="MQR01557.1"/>
    <property type="molecule type" value="Genomic_DNA"/>
</dbReference>
<keyword evidence="1" id="KW-1133">Transmembrane helix</keyword>
<protein>
    <submittedName>
        <fullName evidence="2">DUF1640 domain-containing protein</fullName>
    </submittedName>
</protein>
<gene>
    <name evidence="2" type="ORF">GEV47_12825</name>
</gene>
<dbReference type="Gene3D" id="1.20.5.340">
    <property type="match status" value="1"/>
</dbReference>
<reference evidence="2 3" key="1">
    <citation type="submission" date="2019-10" db="EMBL/GenBank/DDBJ databases">
        <title>Glaciimonas soli sp. nov., a psychrophilic bacterium isolated from the forest soil of a high elevation mountain in Taiwan.</title>
        <authorList>
            <person name="Wang L.-T."/>
            <person name="Shieh W.Y."/>
        </authorList>
    </citation>
    <scope>NUCLEOTIDE SEQUENCE [LARGE SCALE GENOMIC DNA]</scope>
    <source>
        <strain evidence="2 3">GS1</strain>
    </source>
</reference>
<keyword evidence="1" id="KW-0472">Membrane</keyword>
<name>A0A843YU81_9BURK</name>
<dbReference type="OrthoDB" id="9133087at2"/>
<evidence type="ECO:0000256" key="1">
    <source>
        <dbReference type="SAM" id="Phobius"/>
    </source>
</evidence>
<dbReference type="RefSeq" id="WP_153235169.1">
    <property type="nucleotide sequence ID" value="NZ_WINI01000007.1"/>
</dbReference>
<organism evidence="2 3">
    <name type="scientific">Glaciimonas soli</name>
    <dbReference type="NCBI Taxonomy" id="2590999"/>
    <lineage>
        <taxon>Bacteria</taxon>
        <taxon>Pseudomonadati</taxon>
        <taxon>Pseudomonadota</taxon>
        <taxon>Betaproteobacteria</taxon>
        <taxon>Burkholderiales</taxon>
        <taxon>Oxalobacteraceae</taxon>
        <taxon>Glaciimonas</taxon>
    </lineage>
</organism>
<comment type="caution">
    <text evidence="2">The sequence shown here is derived from an EMBL/GenBank/DDBJ whole genome shotgun (WGS) entry which is preliminary data.</text>
</comment>